<evidence type="ECO:0000256" key="10">
    <source>
        <dbReference type="SAM" id="MobiDB-lite"/>
    </source>
</evidence>
<dbReference type="InterPro" id="IPR018490">
    <property type="entry name" value="cNMP-bd_dom_sf"/>
</dbReference>
<evidence type="ECO:0000256" key="3">
    <source>
        <dbReference type="ARBA" id="ARBA00022692"/>
    </source>
</evidence>
<keyword evidence="3 11" id="KW-0812">Transmembrane</keyword>
<feature type="transmembrane region" description="Helical" evidence="11">
    <location>
        <begin position="600"/>
        <end position="620"/>
    </location>
</feature>
<feature type="region of interest" description="Disordered" evidence="10">
    <location>
        <begin position="1"/>
        <end position="22"/>
    </location>
</feature>
<dbReference type="PANTHER" id="PTHR45638">
    <property type="entry name" value="CYCLIC NUCLEOTIDE-GATED CATION CHANNEL SUBUNIT A"/>
    <property type="match status" value="1"/>
</dbReference>
<evidence type="ECO:0000256" key="5">
    <source>
        <dbReference type="ARBA" id="ARBA00023065"/>
    </source>
</evidence>
<feature type="domain" description="B box-type" evidence="13">
    <location>
        <begin position="2157"/>
        <end position="2199"/>
    </location>
</feature>
<dbReference type="SUPFAM" id="SSF81324">
    <property type="entry name" value="Voltage-gated potassium channels"/>
    <property type="match status" value="4"/>
</dbReference>
<dbReference type="InterPro" id="IPR014710">
    <property type="entry name" value="RmlC-like_jellyroll"/>
</dbReference>
<dbReference type="InterPro" id="IPR000595">
    <property type="entry name" value="cNMP-bd_dom"/>
</dbReference>
<dbReference type="STRING" id="157072.A0A024USW8"/>
<feature type="compositionally biased region" description="Polar residues" evidence="10">
    <location>
        <begin position="1"/>
        <end position="17"/>
    </location>
</feature>
<keyword evidence="8" id="KW-0407">Ion channel</keyword>
<evidence type="ECO:0000259" key="13">
    <source>
        <dbReference type="PROSITE" id="PS50119"/>
    </source>
</evidence>
<name>A0A024USW8_9STRA</name>
<feature type="domain" description="Cyclic nucleotide-binding" evidence="12">
    <location>
        <begin position="953"/>
        <end position="1044"/>
    </location>
</feature>
<evidence type="ECO:0000256" key="9">
    <source>
        <dbReference type="PROSITE-ProRule" id="PRU00024"/>
    </source>
</evidence>
<dbReference type="Gene3D" id="1.10.287.70">
    <property type="match status" value="4"/>
</dbReference>
<gene>
    <name evidence="14" type="ORF">H310_00153</name>
</gene>
<dbReference type="EMBL" id="KI913952">
    <property type="protein sequence ID" value="ETW09621.1"/>
    <property type="molecule type" value="Genomic_DNA"/>
</dbReference>
<dbReference type="GO" id="GO:0008270">
    <property type="term" value="F:zinc ion binding"/>
    <property type="evidence" value="ECO:0007669"/>
    <property type="project" value="UniProtKB-KW"/>
</dbReference>
<dbReference type="PROSITE" id="PS50119">
    <property type="entry name" value="ZF_BBOX"/>
    <property type="match status" value="1"/>
</dbReference>
<feature type="transmembrane region" description="Helical" evidence="11">
    <location>
        <begin position="1096"/>
        <end position="1121"/>
    </location>
</feature>
<feature type="domain" description="Cyclic nucleotide-binding" evidence="12">
    <location>
        <begin position="394"/>
        <end position="492"/>
    </location>
</feature>
<feature type="compositionally biased region" description="Polar residues" evidence="10">
    <location>
        <begin position="2364"/>
        <end position="2380"/>
    </location>
</feature>
<evidence type="ECO:0000256" key="7">
    <source>
        <dbReference type="ARBA" id="ARBA00023286"/>
    </source>
</evidence>
<feature type="transmembrane region" description="Helical" evidence="11">
    <location>
        <begin position="64"/>
        <end position="86"/>
    </location>
</feature>
<feature type="transmembrane region" description="Helical" evidence="11">
    <location>
        <begin position="1859"/>
        <end position="1878"/>
    </location>
</feature>
<evidence type="ECO:0000256" key="2">
    <source>
        <dbReference type="ARBA" id="ARBA00022448"/>
    </source>
</evidence>
<dbReference type="SMART" id="SM00100">
    <property type="entry name" value="cNMP"/>
    <property type="match status" value="4"/>
</dbReference>
<feature type="transmembrane region" description="Helical" evidence="11">
    <location>
        <begin position="1321"/>
        <end position="1343"/>
    </location>
</feature>
<organism evidence="14">
    <name type="scientific">Aphanomyces invadans</name>
    <dbReference type="NCBI Taxonomy" id="157072"/>
    <lineage>
        <taxon>Eukaryota</taxon>
        <taxon>Sar</taxon>
        <taxon>Stramenopiles</taxon>
        <taxon>Oomycota</taxon>
        <taxon>Saprolegniomycetes</taxon>
        <taxon>Saprolegniales</taxon>
        <taxon>Verrucalvaceae</taxon>
        <taxon>Aphanomyces</taxon>
    </lineage>
</organism>
<evidence type="ECO:0000256" key="6">
    <source>
        <dbReference type="ARBA" id="ARBA00023136"/>
    </source>
</evidence>
<dbReference type="Pfam" id="PF00520">
    <property type="entry name" value="Ion_trans"/>
    <property type="match status" value="3"/>
</dbReference>
<dbReference type="PROSITE" id="PS50042">
    <property type="entry name" value="CNMP_BINDING_3"/>
    <property type="match status" value="4"/>
</dbReference>
<evidence type="ECO:0000256" key="4">
    <source>
        <dbReference type="ARBA" id="ARBA00022989"/>
    </source>
</evidence>
<feature type="transmembrane region" description="Helical" evidence="11">
    <location>
        <begin position="1826"/>
        <end position="1847"/>
    </location>
</feature>
<dbReference type="SUPFAM" id="SSF51206">
    <property type="entry name" value="cAMP-binding domain-like"/>
    <property type="match status" value="4"/>
</dbReference>
<dbReference type="GO" id="GO:0044877">
    <property type="term" value="F:protein-containing complex binding"/>
    <property type="evidence" value="ECO:0007669"/>
    <property type="project" value="TreeGrafter"/>
</dbReference>
<keyword evidence="5" id="KW-0406">Ion transport</keyword>
<dbReference type="InterPro" id="IPR018488">
    <property type="entry name" value="cNMP-bd_CS"/>
</dbReference>
<evidence type="ECO:0000256" key="1">
    <source>
        <dbReference type="ARBA" id="ARBA00004141"/>
    </source>
</evidence>
<sequence>MSFKVVSSTTIKGSGRSSGRVAPTMLGDTNSMNSISNIRRTDLTWEIAYKSTRTFDPDSTKMQLWHTFLLVVVLYDAWIVPLLTCFGQLNPAICHASWLQVGVTAGEFFFLLDVYVQMHSRVYLFGNLIRDIKVIRRLYVASWGFPLDIVALLPLAAFLPASLDLCGLDLVNKLLRLRKVHAYTLKVDKVFARYYKLCKVVKAVVVVYFSCHVMACIYASFGKKGDPSTVDDAWKLYDSSTSAHHRRRLTASIQDGETKQLLTEYFASLFWAMGLVCKCVEGQIPRTLLQTVFMLAVMVTGFLLFVYICSTLFMISKCDANSTEVFDAKLNQLKYIMSFHQVPMDIQDRAIEYLKNGFKSGEANDRQTLKLLCPSIAQDIKYATLQSMVTSVPFFKYCRATFVRALIDLMETQSVPTNYILCRKGEVGQDMYFVQSGVMVVIVDNVKVRELRSGHYFGEQAIFINQIRSATVVASTFCMLQKLSRAHVRMVMQGYPECEGQILACVSTIAEEQRKVSMLIQQRSLSKSIGVGAVRADDSSASKVPTTKQDVVQRRMSKRFVGPIGDISDFQHDQLSTRTHSGLYRLLLKTPIPRKSTVRLVWLVAVMATTVYNIVVVPFINVFDLVGYPVSVFILNTLTDVVLWLDIYGKFNLTFVHEAEHVADTIKCANHYYESGFVVDLVSTFPLWIVCPSLHIPLRGFRLLRLLHLHAELEEMGLFVRIDSRKRIVLLGLGLVLCYHIAGCMAHSLTFALGYGDSNDGWLPPKTIRLVKIVDNSTGNLVGYDYMDGARFVSLSDPLVGECILRQYTRALQYGTVCLTDLGHILEPEALEEFVLALGLMLSGMLLISMLIDDVQKCVTASAVEQLQFMTLRSRMMQFFNKEKIPHKIRRRVSEYMDFRWSAHRGANMNTLLGELPTTIRRDIYGLICAPFLDVIELFDNIAPHFDRICELILDNLVVNLYTQGELVYNKGEYADALYVLVAGDVMVVSNTAAQTALPLRYVKIGEIFGCSSLVLDGECTVHADNAVARAACVVALISRDTLKAAAAEYSNFCQGLLKREQKLLAEHRAMTRLLDQAELAAMSQRKPRGILDPDSLFVIAWDTLLFFVLATQVVAIPFFLAFGYATVGATSRIMYSVIVEVVFALDMVLKTRTGYYSFGNKVSDAAKIRYNYFHSAEFVWNVVAILPVDIVAPGFETHHSEVWRLHKLVRLFTLPGQIEKLEHYFFTHSIPIRVLKVVFFVYLLAHYVGCAWYGFASFGCTIWGDDDCPFGKDAWLPSQDIALNHPGVSTTVKYTRAFYWGLGLLLGFNKGDVPATPWEAVFTIVVQTVGVFLLAYVVGNLLDVAQIMDGNNQLFYSNLTYVRKLTRYFDFTDDVRTKIQHFYFYRLAHSIHEEHVLTSSLPPNLVGDIRLFLLTPMLRKVPFFHDEIDSDSHVARLLVRHLAQLLVTRHEIVCRQHDVGIDMYFVFVGCLNVLVAQVDKDMSAVRHSSITFETSQFGTKVNELHAGSFFGERALFSDQPRTATIQAKTFCTLYKLSRTHLESVFVHYPAWKAKVIQVVQEYYRIRQIHVESVEPKSPSAQPRGDVDAALYRPIPVEGTCFRHITQTIASSWTCRFVSPNQVLENVVKAVTQIEVQSPFYRGFLHLVRCTLLYVAVREPYMVAFGAAITPTVATAAVSGLDTAATVVCVLDLWFKCHIVETPESFEFYDRIPRPSRIGLVLDVLVVLPFDHIFATVVVNQGAPLRLLRLLKLRQLNHVYRELERFSMSHELNKIKLLALYYFIICYWTACAYYGLACTVGFSNVWESSLPVVDFESTGVSGGFDALFTMHQFARCMYYSLCMYTGVGMVYEPTAQLQYAFNCIVHVFGIFVMGYVIGEGSTLCIYLIQNEVDFKINQMHVMEYLGRKHLTRQLHVRIHNYLSYWWSFQQGVNYQAVLEQLPPRIRGHAVFEISRRSLSRFSVRYIRPAVQQCGIDLIIHKLVRRLVFQGYPAGETVLIQGNIGHTMFFVSSGTVMTVSTAPNFKPSRFEEGQFFGDEGLMASAVRQYSAVTLRACDLLALTAEDFLAAMNESPRTAECCRVAQSVAKSQKSLKHRLAQQKGSFGRMICDSMTHMAPTLRSLKPMTPEVAEIVLGQFVKLFLPSPPPNDDLGTCVADATTICHHCESIASAVYCRLCQQALCDKCSSLMHDASHLSFHLPSIARLRGAVEKSPPATLLAPRLRRFVSSMVFRRRTKTRFHDRSTTGLDNSSSVLSVTRLSMSTPMPSQPENDTLNDKLSRRGKFGIHVKRLGASTSFHDGSSGPPVSKLTHTNSEASLFGTIHSQSTRGGRGQVDRMQFRDASVETAENAPHTTLEPSHRRTHSNGLKVSHSSPKIQFRTTDNRRNASGGNDDIPNDSTEPFPPGDVDLSMDTSTRRDFNGVSTKLSKLEEAIDATMSVAAADSRNSFTSTRGGKPTKVSTLDHDGN</sequence>
<dbReference type="GO" id="GO:0016020">
    <property type="term" value="C:membrane"/>
    <property type="evidence" value="ECO:0007669"/>
    <property type="project" value="UniProtKB-SubCell"/>
</dbReference>
<feature type="transmembrane region" description="Helical" evidence="11">
    <location>
        <begin position="98"/>
        <end position="118"/>
    </location>
</feature>
<evidence type="ECO:0000313" key="14">
    <source>
        <dbReference type="EMBL" id="ETW09621.1"/>
    </source>
</evidence>
<dbReference type="OrthoDB" id="421226at2759"/>
<evidence type="ECO:0000259" key="12">
    <source>
        <dbReference type="PROSITE" id="PS50042"/>
    </source>
</evidence>
<dbReference type="Gene3D" id="2.60.120.10">
    <property type="entry name" value="Jelly Rolls"/>
    <property type="match status" value="4"/>
</dbReference>
<feature type="region of interest" description="Disordered" evidence="10">
    <location>
        <begin position="2441"/>
        <end position="2467"/>
    </location>
</feature>
<feature type="domain" description="Cyclic nucleotide-binding" evidence="12">
    <location>
        <begin position="1452"/>
        <end position="1546"/>
    </location>
</feature>
<keyword evidence="9" id="KW-0479">Metal-binding</keyword>
<keyword evidence="6 11" id="KW-0472">Membrane</keyword>
<dbReference type="CDD" id="cd19757">
    <property type="entry name" value="Bbox1"/>
    <property type="match status" value="1"/>
</dbReference>
<dbReference type="InterPro" id="IPR005821">
    <property type="entry name" value="Ion_trans_dom"/>
</dbReference>
<dbReference type="CDD" id="cd00038">
    <property type="entry name" value="CAP_ED"/>
    <property type="match status" value="3"/>
</dbReference>
<dbReference type="Pfam" id="PF00027">
    <property type="entry name" value="cNMP_binding"/>
    <property type="match status" value="4"/>
</dbReference>
<keyword evidence="7" id="KW-1071">Ligand-gated ion channel</keyword>
<dbReference type="GeneID" id="20077203"/>
<dbReference type="RefSeq" id="XP_008861032.1">
    <property type="nucleotide sequence ID" value="XM_008862810.1"/>
</dbReference>
<comment type="subcellular location">
    <subcellularLocation>
        <location evidence="1">Membrane</location>
        <topology evidence="1">Multi-pass membrane protein</topology>
    </subcellularLocation>
</comment>
<evidence type="ECO:0000256" key="11">
    <source>
        <dbReference type="SAM" id="Phobius"/>
    </source>
</evidence>
<protein>
    <recommendedName>
        <fullName evidence="15">Cyclic nucleotide-binding domain-containing protein</fullName>
    </recommendedName>
</protein>
<dbReference type="InterPro" id="IPR050866">
    <property type="entry name" value="CNG_cation_channel"/>
</dbReference>
<feature type="transmembrane region" description="Helical" evidence="11">
    <location>
        <begin position="728"/>
        <end position="755"/>
    </location>
</feature>
<dbReference type="PROSITE" id="PS00889">
    <property type="entry name" value="CNMP_BINDING_2"/>
    <property type="match status" value="2"/>
</dbReference>
<dbReference type="Gene3D" id="1.10.287.630">
    <property type="entry name" value="Helix hairpin bin"/>
    <property type="match status" value="2"/>
</dbReference>
<feature type="transmembrane region" description="Helical" evidence="11">
    <location>
        <begin position="149"/>
        <end position="171"/>
    </location>
</feature>
<feature type="transmembrane region" description="Helical" evidence="11">
    <location>
        <begin position="1778"/>
        <end position="1806"/>
    </location>
</feature>
<keyword evidence="9" id="KW-0863">Zinc-finger</keyword>
<dbReference type="eggNOG" id="KOG0500">
    <property type="taxonomic scope" value="Eukaryota"/>
</dbReference>
<feature type="transmembrane region" description="Helical" evidence="11">
    <location>
        <begin position="1235"/>
        <end position="1256"/>
    </location>
</feature>
<keyword evidence="2" id="KW-0813">Transport</keyword>
<proteinExistence type="predicted"/>
<dbReference type="VEuPathDB" id="FungiDB:H310_00153"/>
<feature type="region of interest" description="Disordered" evidence="10">
    <location>
        <begin position="2345"/>
        <end position="2418"/>
    </location>
</feature>
<feature type="domain" description="Cyclic nucleotide-binding" evidence="12">
    <location>
        <begin position="1981"/>
        <end position="2066"/>
    </location>
</feature>
<feature type="transmembrane region" description="Helical" evidence="11">
    <location>
        <begin position="200"/>
        <end position="221"/>
    </location>
</feature>
<feature type="transmembrane region" description="Helical" evidence="11">
    <location>
        <begin position="292"/>
        <end position="315"/>
    </location>
</feature>
<dbReference type="PANTHER" id="PTHR45638:SF11">
    <property type="entry name" value="CYCLIC NUCLEOTIDE-GATED CATION CHANNEL SUBUNIT A"/>
    <property type="match status" value="1"/>
</dbReference>
<evidence type="ECO:0008006" key="15">
    <source>
        <dbReference type="Google" id="ProtNLM"/>
    </source>
</evidence>
<reference evidence="14" key="1">
    <citation type="submission" date="2013-12" db="EMBL/GenBank/DDBJ databases">
        <title>The Genome Sequence of Aphanomyces invadans NJM9701.</title>
        <authorList>
            <consortium name="The Broad Institute Genomics Platform"/>
            <person name="Russ C."/>
            <person name="Tyler B."/>
            <person name="van West P."/>
            <person name="Dieguez-Uribeondo J."/>
            <person name="Young S.K."/>
            <person name="Zeng Q."/>
            <person name="Gargeya S."/>
            <person name="Fitzgerald M."/>
            <person name="Abouelleil A."/>
            <person name="Alvarado L."/>
            <person name="Chapman S.B."/>
            <person name="Gainer-Dewar J."/>
            <person name="Goldberg J."/>
            <person name="Griggs A."/>
            <person name="Gujja S."/>
            <person name="Hansen M."/>
            <person name="Howarth C."/>
            <person name="Imamovic A."/>
            <person name="Ireland A."/>
            <person name="Larimer J."/>
            <person name="McCowan C."/>
            <person name="Murphy C."/>
            <person name="Pearson M."/>
            <person name="Poon T.W."/>
            <person name="Priest M."/>
            <person name="Roberts A."/>
            <person name="Saif S."/>
            <person name="Shea T."/>
            <person name="Sykes S."/>
            <person name="Wortman J."/>
            <person name="Nusbaum C."/>
            <person name="Birren B."/>
        </authorList>
    </citation>
    <scope>NUCLEOTIDE SEQUENCE [LARGE SCALE GENOMIC DNA]</scope>
    <source>
        <strain evidence="14">NJM9701</strain>
    </source>
</reference>
<feature type="transmembrane region" description="Helical" evidence="11">
    <location>
        <begin position="626"/>
        <end position="645"/>
    </location>
</feature>
<dbReference type="InterPro" id="IPR000315">
    <property type="entry name" value="Znf_B-box"/>
</dbReference>
<evidence type="ECO:0000256" key="8">
    <source>
        <dbReference type="ARBA" id="ARBA00023303"/>
    </source>
</evidence>
<dbReference type="GO" id="GO:0005221">
    <property type="term" value="F:intracellularly cyclic nucleotide-activated monoatomic cation channel activity"/>
    <property type="evidence" value="ECO:0007669"/>
    <property type="project" value="InterPro"/>
</dbReference>
<dbReference type="PROSITE" id="PS00888">
    <property type="entry name" value="CNMP_BINDING_1"/>
    <property type="match status" value="1"/>
</dbReference>
<accession>A0A024USW8</accession>
<keyword evidence="9" id="KW-0862">Zinc</keyword>
<keyword evidence="4 11" id="KW-1133">Transmembrane helix</keyword>